<feature type="domain" description="RecF/RecN/SMC N-terminal" evidence="7">
    <location>
        <begin position="5"/>
        <end position="339"/>
    </location>
</feature>
<sequence length="357" mass="40205">MAPFKQINLLYGANGSGKTSVLEAIHMVALARSFRQNIVRPVVKRGQQSLTVHAQFHSSDGITRNVGIQRSLKGEPLIRIDGETVRTVSQLAGIFPVLVMDANIFSLLDGSSKVRRQFLDWGVFHVEHSFFDAWRAYQRCLKQRNSLLRQGSGINNAQLAIWNEELSRYAVTIDNCRERYFNEFVLVFNQVLARLTECTDIQLEYRRGWDSQIDLSNVLTTTVERDTQLGYTQYGPHRADIKIRHQGVEASSLLSRGQQKIVAAALKIAQGLHYKQSKSHHCIYLLDDLPAEIDSNHRQAVCDLFVEQGAQVFITCIDKASIVGCFDKAKDLQVFHVEQGSVKPEPSEEGICGDSND</sequence>
<comment type="caution">
    <text evidence="8">The sequence shown here is derived from an EMBL/GenBank/DDBJ whole genome shotgun (WGS) entry which is preliminary data.</text>
</comment>
<dbReference type="Pfam" id="PF02463">
    <property type="entry name" value="SMC_N"/>
    <property type="match status" value="1"/>
</dbReference>
<feature type="binding site" evidence="6">
    <location>
        <begin position="12"/>
        <end position="19"/>
    </location>
    <ligand>
        <name>ATP</name>
        <dbReference type="ChEBI" id="CHEBI:30616"/>
    </ligand>
</feature>
<evidence type="ECO:0000256" key="6">
    <source>
        <dbReference type="HAMAP-Rule" id="MF_00365"/>
    </source>
</evidence>
<evidence type="ECO:0000313" key="9">
    <source>
        <dbReference type="Proteomes" id="UP000838100"/>
    </source>
</evidence>
<protein>
    <recommendedName>
        <fullName evidence="6">DNA replication and repair protein RecF</fullName>
    </recommendedName>
</protein>
<organism evidence="8 9">
    <name type="scientific">Sinobacterium norvegicum</name>
    <dbReference type="NCBI Taxonomy" id="1641715"/>
    <lineage>
        <taxon>Bacteria</taxon>
        <taxon>Pseudomonadati</taxon>
        <taxon>Pseudomonadota</taxon>
        <taxon>Gammaproteobacteria</taxon>
        <taxon>Cellvibrionales</taxon>
        <taxon>Spongiibacteraceae</taxon>
        <taxon>Sinobacterium</taxon>
    </lineage>
</organism>
<keyword evidence="6" id="KW-0227">DNA damage</keyword>
<keyword evidence="6" id="KW-0742">SOS response</keyword>
<dbReference type="SUPFAM" id="SSF52540">
    <property type="entry name" value="P-loop containing nucleoside triphosphate hydrolases"/>
    <property type="match status" value="1"/>
</dbReference>
<comment type="subcellular location">
    <subcellularLocation>
        <location evidence="6">Cytoplasm</location>
    </subcellularLocation>
</comment>
<evidence type="ECO:0000256" key="1">
    <source>
        <dbReference type="ARBA" id="ARBA00022490"/>
    </source>
</evidence>
<evidence type="ECO:0000259" key="7">
    <source>
        <dbReference type="Pfam" id="PF02463"/>
    </source>
</evidence>
<evidence type="ECO:0000256" key="5">
    <source>
        <dbReference type="ARBA" id="ARBA00023125"/>
    </source>
</evidence>
<gene>
    <name evidence="6 8" type="primary">recF</name>
    <name evidence="8" type="ORF">SIN8267_03158</name>
</gene>
<proteinExistence type="inferred from homology"/>
<keyword evidence="6" id="KW-0234">DNA repair</keyword>
<name>A0ABM9AIH5_9GAMM</name>
<comment type="similarity">
    <text evidence="6">Belongs to the RecF family.</text>
</comment>
<dbReference type="PANTHER" id="PTHR32182:SF0">
    <property type="entry name" value="DNA REPLICATION AND REPAIR PROTEIN RECF"/>
    <property type="match status" value="1"/>
</dbReference>
<dbReference type="HAMAP" id="MF_00365">
    <property type="entry name" value="RecF"/>
    <property type="match status" value="1"/>
</dbReference>
<evidence type="ECO:0000256" key="4">
    <source>
        <dbReference type="ARBA" id="ARBA00022840"/>
    </source>
</evidence>
<evidence type="ECO:0000256" key="2">
    <source>
        <dbReference type="ARBA" id="ARBA00022705"/>
    </source>
</evidence>
<comment type="function">
    <text evidence="6">The RecF protein is involved in DNA metabolism; it is required for DNA replication and normal SOS inducibility. RecF binds preferentially to single-stranded, linear DNA. It also seems to bind ATP.</text>
</comment>
<evidence type="ECO:0000256" key="3">
    <source>
        <dbReference type="ARBA" id="ARBA00022741"/>
    </source>
</evidence>
<dbReference type="Gene3D" id="3.40.50.300">
    <property type="entry name" value="P-loop containing nucleotide triphosphate hydrolases"/>
    <property type="match status" value="1"/>
</dbReference>
<keyword evidence="1 6" id="KW-0963">Cytoplasm</keyword>
<dbReference type="NCBIfam" id="TIGR00611">
    <property type="entry name" value="recf"/>
    <property type="match status" value="1"/>
</dbReference>
<dbReference type="Proteomes" id="UP000838100">
    <property type="component" value="Unassembled WGS sequence"/>
</dbReference>
<evidence type="ECO:0000313" key="8">
    <source>
        <dbReference type="EMBL" id="CAH0993019.1"/>
    </source>
</evidence>
<keyword evidence="5 6" id="KW-0238">DNA-binding</keyword>
<dbReference type="InterPro" id="IPR042174">
    <property type="entry name" value="RecF_2"/>
</dbReference>
<keyword evidence="3 6" id="KW-0547">Nucleotide-binding</keyword>
<dbReference type="InterPro" id="IPR003395">
    <property type="entry name" value="RecF/RecN/SMC_N"/>
</dbReference>
<dbReference type="InterPro" id="IPR001238">
    <property type="entry name" value="DNA-binding_RecF"/>
</dbReference>
<keyword evidence="9" id="KW-1185">Reference proteome</keyword>
<dbReference type="EMBL" id="CAKLPX010000004">
    <property type="protein sequence ID" value="CAH0993019.1"/>
    <property type="molecule type" value="Genomic_DNA"/>
</dbReference>
<keyword evidence="4 6" id="KW-0067">ATP-binding</keyword>
<dbReference type="Gene3D" id="1.20.1050.90">
    <property type="entry name" value="RecF/RecN/SMC, N-terminal domain"/>
    <property type="match status" value="1"/>
</dbReference>
<accession>A0ABM9AIH5</accession>
<dbReference type="InterPro" id="IPR027417">
    <property type="entry name" value="P-loop_NTPase"/>
</dbReference>
<reference evidence="8" key="1">
    <citation type="submission" date="2021-12" db="EMBL/GenBank/DDBJ databases">
        <authorList>
            <person name="Rodrigo-Torres L."/>
            <person name="Arahal R. D."/>
            <person name="Lucena T."/>
        </authorList>
    </citation>
    <scope>NUCLEOTIDE SEQUENCE</scope>
    <source>
        <strain evidence="8">CECT 8267</strain>
    </source>
</reference>
<keyword evidence="2 6" id="KW-0235">DNA replication</keyword>
<dbReference type="PANTHER" id="PTHR32182">
    <property type="entry name" value="DNA REPLICATION AND REPAIR PROTEIN RECF"/>
    <property type="match status" value="1"/>
</dbReference>